<feature type="transmembrane region" description="Helical" evidence="9">
    <location>
        <begin position="102"/>
        <end position="125"/>
    </location>
</feature>
<sequence length="519" mass="56261">MSTEKSKGKRVSIASSHLSLDNGSSSRSHGDENHHSLPDAEGLKQNLSKSSPKVKNNKTMQTIAGVAGNILEWYDFAVFGYLSDVIGDVFFPPNQEGHAAIIESFAVFGLAFLCRPIGGIILGYIGDTYGRKRALEISIFLMAFPTFAMGCLPSYERVGNWSMVFLTLVRMLQGLSVGGQLVSSLVYTCENNPKGQWGLYGSFVMAAANFGTLLGSIISYCLRANLTDEQLHTWGWRIPFLSGILVSLCGFYLRYYSDDDAIDHHHGGSTKSADEHNPTKAAFAKGNRKILISASLVPMLWAGGFYIWMVWLATFMGELLEPPVPGAFGVNASALFFSVCILFPFAGILSDILGRFKVMLTGGLLLGILSPVMILIISSGNPTASFFAQSTMGIALSLWGAPMCSWLVESFPPAIRLTSVAVGYNIAQAIGGGLSPALATYLNDSFGSNSVGFLISVISIFSVFGLCIAPKPEETTSYEDVYDDDDEEEFEDKLLKKAFYVTNIENIFHAVSQLLDTVP</sequence>
<feature type="transmembrane region" description="Helical" evidence="9">
    <location>
        <begin position="386"/>
        <end position="408"/>
    </location>
</feature>
<evidence type="ECO:0000256" key="2">
    <source>
        <dbReference type="ARBA" id="ARBA00022448"/>
    </source>
</evidence>
<dbReference type="InterPro" id="IPR005828">
    <property type="entry name" value="MFS_sugar_transport-like"/>
</dbReference>
<dbReference type="Gene3D" id="1.20.1250.20">
    <property type="entry name" value="MFS general substrate transporter like domains"/>
    <property type="match status" value="1"/>
</dbReference>
<dbReference type="GO" id="GO:0005886">
    <property type="term" value="C:plasma membrane"/>
    <property type="evidence" value="ECO:0007669"/>
    <property type="project" value="UniProtKB-SubCell"/>
</dbReference>
<feature type="compositionally biased region" description="Low complexity" evidence="8">
    <location>
        <begin position="15"/>
        <end position="27"/>
    </location>
</feature>
<keyword evidence="12" id="KW-1185">Reference proteome</keyword>
<keyword evidence="4 9" id="KW-0812">Transmembrane</keyword>
<keyword evidence="7 9" id="KW-0472">Membrane</keyword>
<dbReference type="AlphaFoldDB" id="A0AAD3HEW5"/>
<dbReference type="PROSITE" id="PS50850">
    <property type="entry name" value="MFS"/>
    <property type="match status" value="1"/>
</dbReference>
<evidence type="ECO:0000259" key="10">
    <source>
        <dbReference type="PROSITE" id="PS50850"/>
    </source>
</evidence>
<dbReference type="InterPro" id="IPR036259">
    <property type="entry name" value="MFS_trans_sf"/>
</dbReference>
<feature type="transmembrane region" description="Helical" evidence="9">
    <location>
        <begin position="420"/>
        <end position="439"/>
    </location>
</feature>
<evidence type="ECO:0000313" key="11">
    <source>
        <dbReference type="EMBL" id="GFH60453.1"/>
    </source>
</evidence>
<evidence type="ECO:0000256" key="9">
    <source>
        <dbReference type="SAM" id="Phobius"/>
    </source>
</evidence>
<dbReference type="EMBL" id="BLLK01000069">
    <property type="protein sequence ID" value="GFH60453.1"/>
    <property type="molecule type" value="Genomic_DNA"/>
</dbReference>
<keyword evidence="5" id="KW-0769">Symport</keyword>
<feature type="compositionally biased region" description="Polar residues" evidence="8">
    <location>
        <begin position="45"/>
        <end position="55"/>
    </location>
</feature>
<comment type="subcellular location">
    <subcellularLocation>
        <location evidence="1">Cell membrane</location>
        <topology evidence="1">Multi-pass membrane protein</topology>
    </subcellularLocation>
</comment>
<feature type="compositionally biased region" description="Basic and acidic residues" evidence="8">
    <location>
        <begin position="28"/>
        <end position="42"/>
    </location>
</feature>
<feature type="transmembrane region" description="Helical" evidence="9">
    <location>
        <begin position="161"/>
        <end position="187"/>
    </location>
</feature>
<evidence type="ECO:0000256" key="5">
    <source>
        <dbReference type="ARBA" id="ARBA00022847"/>
    </source>
</evidence>
<evidence type="ECO:0000313" key="12">
    <source>
        <dbReference type="Proteomes" id="UP001054902"/>
    </source>
</evidence>
<gene>
    <name evidence="11" type="ORF">CTEN210_16929</name>
</gene>
<dbReference type="SUPFAM" id="SSF103473">
    <property type="entry name" value="MFS general substrate transporter"/>
    <property type="match status" value="1"/>
</dbReference>
<dbReference type="Pfam" id="PF00083">
    <property type="entry name" value="Sugar_tr"/>
    <property type="match status" value="1"/>
</dbReference>
<dbReference type="InterPro" id="IPR051084">
    <property type="entry name" value="H+-coupled_symporters"/>
</dbReference>
<keyword evidence="3" id="KW-1003">Cell membrane</keyword>
<dbReference type="Proteomes" id="UP001054902">
    <property type="component" value="Unassembled WGS sequence"/>
</dbReference>
<name>A0AAD3HEW5_9STRA</name>
<evidence type="ECO:0000256" key="6">
    <source>
        <dbReference type="ARBA" id="ARBA00022989"/>
    </source>
</evidence>
<feature type="transmembrane region" description="Helical" evidence="9">
    <location>
        <begin position="290"/>
        <end position="314"/>
    </location>
</feature>
<dbReference type="InterPro" id="IPR020846">
    <property type="entry name" value="MFS_dom"/>
</dbReference>
<comment type="caution">
    <text evidence="11">The sequence shown here is derived from an EMBL/GenBank/DDBJ whole genome shotgun (WGS) entry which is preliminary data.</text>
</comment>
<feature type="transmembrane region" description="Helical" evidence="9">
    <location>
        <begin position="137"/>
        <end position="155"/>
    </location>
</feature>
<keyword evidence="6 9" id="KW-1133">Transmembrane helix</keyword>
<accession>A0AAD3HEW5</accession>
<evidence type="ECO:0000256" key="1">
    <source>
        <dbReference type="ARBA" id="ARBA00004651"/>
    </source>
</evidence>
<feature type="transmembrane region" description="Helical" evidence="9">
    <location>
        <begin position="234"/>
        <end position="253"/>
    </location>
</feature>
<organism evidence="11 12">
    <name type="scientific">Chaetoceros tenuissimus</name>
    <dbReference type="NCBI Taxonomy" id="426638"/>
    <lineage>
        <taxon>Eukaryota</taxon>
        <taxon>Sar</taxon>
        <taxon>Stramenopiles</taxon>
        <taxon>Ochrophyta</taxon>
        <taxon>Bacillariophyta</taxon>
        <taxon>Coscinodiscophyceae</taxon>
        <taxon>Chaetocerotophycidae</taxon>
        <taxon>Chaetocerotales</taxon>
        <taxon>Chaetocerotaceae</taxon>
        <taxon>Chaetoceros</taxon>
    </lineage>
</organism>
<evidence type="ECO:0000256" key="7">
    <source>
        <dbReference type="ARBA" id="ARBA00023136"/>
    </source>
</evidence>
<proteinExistence type="predicted"/>
<evidence type="ECO:0000256" key="3">
    <source>
        <dbReference type="ARBA" id="ARBA00022475"/>
    </source>
</evidence>
<evidence type="ECO:0000256" key="4">
    <source>
        <dbReference type="ARBA" id="ARBA00022692"/>
    </source>
</evidence>
<feature type="transmembrane region" description="Helical" evidence="9">
    <location>
        <begin position="451"/>
        <end position="469"/>
    </location>
</feature>
<feature type="transmembrane region" description="Helical" evidence="9">
    <location>
        <begin position="358"/>
        <end position="380"/>
    </location>
</feature>
<feature type="domain" description="Major facilitator superfamily (MFS) profile" evidence="10">
    <location>
        <begin position="61"/>
        <end position="473"/>
    </location>
</feature>
<keyword evidence="2" id="KW-0813">Transport</keyword>
<protein>
    <recommendedName>
        <fullName evidence="10">Major facilitator superfamily (MFS) profile domain-containing protein</fullName>
    </recommendedName>
</protein>
<reference evidence="11 12" key="1">
    <citation type="journal article" date="2021" name="Sci. Rep.">
        <title>The genome of the diatom Chaetoceros tenuissimus carries an ancient integrated fragment of an extant virus.</title>
        <authorList>
            <person name="Hongo Y."/>
            <person name="Kimura K."/>
            <person name="Takaki Y."/>
            <person name="Yoshida Y."/>
            <person name="Baba S."/>
            <person name="Kobayashi G."/>
            <person name="Nagasaki K."/>
            <person name="Hano T."/>
            <person name="Tomaru Y."/>
        </authorList>
    </citation>
    <scope>NUCLEOTIDE SEQUENCE [LARGE SCALE GENOMIC DNA]</scope>
    <source>
        <strain evidence="11 12">NIES-3715</strain>
    </source>
</reference>
<evidence type="ECO:0000256" key="8">
    <source>
        <dbReference type="SAM" id="MobiDB-lite"/>
    </source>
</evidence>
<dbReference type="PANTHER" id="PTHR43528">
    <property type="entry name" value="ALPHA-KETOGLUTARATE PERMEASE"/>
    <property type="match status" value="1"/>
</dbReference>
<feature type="transmembrane region" description="Helical" evidence="9">
    <location>
        <begin position="199"/>
        <end position="222"/>
    </location>
</feature>
<dbReference type="GO" id="GO:0015293">
    <property type="term" value="F:symporter activity"/>
    <property type="evidence" value="ECO:0007669"/>
    <property type="project" value="UniProtKB-KW"/>
</dbReference>
<feature type="transmembrane region" description="Helical" evidence="9">
    <location>
        <begin position="63"/>
        <end position="82"/>
    </location>
</feature>
<dbReference type="InterPro" id="IPR011701">
    <property type="entry name" value="MFS"/>
</dbReference>
<dbReference type="PANTHER" id="PTHR43528:SF1">
    <property type="entry name" value="ALPHA-KETOGLUTARATE PERMEASE"/>
    <property type="match status" value="1"/>
</dbReference>
<feature type="region of interest" description="Disordered" evidence="8">
    <location>
        <begin position="1"/>
        <end position="55"/>
    </location>
</feature>
<feature type="transmembrane region" description="Helical" evidence="9">
    <location>
        <begin position="326"/>
        <end position="346"/>
    </location>
</feature>
<dbReference type="Pfam" id="PF07690">
    <property type="entry name" value="MFS_1"/>
    <property type="match status" value="1"/>
</dbReference>